<feature type="coiled-coil region" evidence="1">
    <location>
        <begin position="10"/>
        <end position="62"/>
    </location>
</feature>
<comment type="caution">
    <text evidence="2">The sequence shown here is derived from an EMBL/GenBank/DDBJ whole genome shotgun (WGS) entry which is preliminary data.</text>
</comment>
<dbReference type="Gene3D" id="2.60.210.10">
    <property type="entry name" value="Apoptosis, Tumor Necrosis Factor Receptor Associated Protein 2, Chain A"/>
    <property type="match status" value="1"/>
</dbReference>
<evidence type="ECO:0000313" key="2">
    <source>
        <dbReference type="EMBL" id="CAK9033238.1"/>
    </source>
</evidence>
<name>A0ABP0L250_9DINO</name>
<reference evidence="2 3" key="1">
    <citation type="submission" date="2024-02" db="EMBL/GenBank/DDBJ databases">
        <authorList>
            <person name="Chen Y."/>
            <person name="Shah S."/>
            <person name="Dougan E. K."/>
            <person name="Thang M."/>
            <person name="Chan C."/>
        </authorList>
    </citation>
    <scope>NUCLEOTIDE SEQUENCE [LARGE SCALE GENOMIC DNA]</scope>
</reference>
<feature type="coiled-coil region" evidence="1">
    <location>
        <begin position="177"/>
        <end position="211"/>
    </location>
</feature>
<gene>
    <name evidence="2" type="ORF">CCMP2556_LOCUS18989</name>
</gene>
<accession>A0ABP0L250</accession>
<dbReference type="Proteomes" id="UP001642484">
    <property type="component" value="Unassembled WGS sequence"/>
</dbReference>
<evidence type="ECO:0000313" key="3">
    <source>
        <dbReference type="Proteomes" id="UP001642484"/>
    </source>
</evidence>
<dbReference type="EMBL" id="CAXAMN010010979">
    <property type="protein sequence ID" value="CAK9033238.1"/>
    <property type="molecule type" value="Genomic_DNA"/>
</dbReference>
<feature type="coiled-coil region" evidence="1">
    <location>
        <begin position="89"/>
        <end position="139"/>
    </location>
</feature>
<dbReference type="SUPFAM" id="SSF49599">
    <property type="entry name" value="TRAF domain-like"/>
    <property type="match status" value="1"/>
</dbReference>
<dbReference type="Gene3D" id="1.20.120.20">
    <property type="entry name" value="Apolipoprotein"/>
    <property type="match status" value="1"/>
</dbReference>
<keyword evidence="3" id="KW-1185">Reference proteome</keyword>
<dbReference type="InterPro" id="IPR008974">
    <property type="entry name" value="TRAF-like"/>
</dbReference>
<organism evidence="2 3">
    <name type="scientific">Durusdinium trenchii</name>
    <dbReference type="NCBI Taxonomy" id="1381693"/>
    <lineage>
        <taxon>Eukaryota</taxon>
        <taxon>Sar</taxon>
        <taxon>Alveolata</taxon>
        <taxon>Dinophyceae</taxon>
        <taxon>Suessiales</taxon>
        <taxon>Symbiodiniaceae</taxon>
        <taxon>Durusdinium</taxon>
    </lineage>
</organism>
<keyword evidence="1" id="KW-0175">Coiled coil</keyword>
<evidence type="ECO:0008006" key="4">
    <source>
        <dbReference type="Google" id="ProtNLM"/>
    </source>
</evidence>
<sequence length="773" mass="86156">MPKKPVLVTLEEFQDLKTQLESQIAGVQKELRAKVHACDTHIAELEVAKKELAQGLDVAKEATKRVAEDAQAHTTSRYDGLEQRSAAQLGQLRVELKAADEELQRQLTALEAELRALVAEELKVLCDRVDEELALVREEVEEAVKGCYDHSRVELQKLCELLAKSIDENKQEMLVTTTEAVKEVKDLIQKLAEKEQQARSVEEERFQLSEAEIWLKIGRLQELIDESATQADFLQTTREIDSKFSQAMDLADGRLRALEDTSIRLRSGLCEVQNVPTRRVTWVIREASKKIRKPLLDDVKIQPHVSWFSPLFDAGGCHGLQLELQVFRSMDPPVEGQEAGDCAACLWATKGSNLVFKLGVGSRWQLLEKRFNGRVPYGTTRLCFFVDQINREDDTLSVSCEILEVLRELEAPLQPAAPQPPDWRKALEEQGKEVPEVDPAIARVREDPPLSLEGQLFYSMHINNRLYDQVKEQVDSMRCRLVKTVEWKIDKASMLRPCFPPGEALCSTDFGAAGIEGLHLLFYPCGYTGATDGYCSLFVSAPAGAMMKCVLYAGKERRDANHTFERPGAFGRTNFCQFETCVEDDSILIRLDITEAHQDVVAKVASAPPKPGELRTLSQLEGVVSSPVQSAVKLRRQHSTLEDIKVLPSLWTAKNADDPLARPQGYHDFNEFQDRVAQAAVLPVGSPGAALPRTGALVRGKRTDRLDARPRTAGRLSRRCESQPGLEAIDSALDSSMGQAELAEGIIARAELRGPLMEIRPKSALSGRRLKGL</sequence>
<evidence type="ECO:0000256" key="1">
    <source>
        <dbReference type="SAM" id="Coils"/>
    </source>
</evidence>
<proteinExistence type="predicted"/>
<protein>
    <recommendedName>
        <fullName evidence="4">MATH domain-containing protein</fullName>
    </recommendedName>
</protein>